<dbReference type="Proteomes" id="UP000366872">
    <property type="component" value="Unassembled WGS sequence"/>
</dbReference>
<keyword evidence="2" id="KW-1185">Reference proteome</keyword>
<protein>
    <submittedName>
        <fullName evidence="1">Uncharacterized protein</fullName>
    </submittedName>
</protein>
<proteinExistence type="predicted"/>
<dbReference type="EMBL" id="CAAHFG010000004">
    <property type="protein sequence ID" value="VGO16722.1"/>
    <property type="molecule type" value="Genomic_DNA"/>
</dbReference>
<name>A0A6C2U9D3_PONDE</name>
<dbReference type="AlphaFoldDB" id="A0A6C2U9D3"/>
<reference evidence="1 2" key="1">
    <citation type="submission" date="2019-04" db="EMBL/GenBank/DDBJ databases">
        <authorList>
            <person name="Van Vliet M D."/>
        </authorList>
    </citation>
    <scope>NUCLEOTIDE SEQUENCE [LARGE SCALE GENOMIC DNA]</scope>
    <source>
        <strain evidence="1 2">F1</strain>
    </source>
</reference>
<gene>
    <name evidence="1" type="ORF">PDESU_05313</name>
</gene>
<evidence type="ECO:0000313" key="1">
    <source>
        <dbReference type="EMBL" id="VGO16722.1"/>
    </source>
</evidence>
<organism evidence="1 2">
    <name type="scientific">Pontiella desulfatans</name>
    <dbReference type="NCBI Taxonomy" id="2750659"/>
    <lineage>
        <taxon>Bacteria</taxon>
        <taxon>Pseudomonadati</taxon>
        <taxon>Kiritimatiellota</taxon>
        <taxon>Kiritimatiellia</taxon>
        <taxon>Kiritimatiellales</taxon>
        <taxon>Pontiellaceae</taxon>
        <taxon>Pontiella</taxon>
    </lineage>
</organism>
<accession>A0A6C2U9D3</accession>
<evidence type="ECO:0000313" key="2">
    <source>
        <dbReference type="Proteomes" id="UP000366872"/>
    </source>
</evidence>
<sequence length="48" mass="5713">METLPFPLSHLVRCDNRQFPFLVSKLELVECSLHYPLFVETQYLFPVD</sequence>